<evidence type="ECO:0000256" key="5">
    <source>
        <dbReference type="ARBA" id="ARBA00023002"/>
    </source>
</evidence>
<dbReference type="InterPro" id="IPR020807">
    <property type="entry name" value="PKS_DH"/>
</dbReference>
<dbReference type="GeneID" id="62165340"/>
<dbReference type="Pfam" id="PF08659">
    <property type="entry name" value="KR"/>
    <property type="match status" value="1"/>
</dbReference>
<dbReference type="Gene3D" id="3.40.47.10">
    <property type="match status" value="1"/>
</dbReference>
<dbReference type="Pfam" id="PF02801">
    <property type="entry name" value="Ketoacyl-synt_C"/>
    <property type="match status" value="1"/>
</dbReference>
<dbReference type="PANTHER" id="PTHR43775:SF13">
    <property type="entry name" value="POLYKETIDE SYNTHASE 1"/>
    <property type="match status" value="1"/>
</dbReference>
<dbReference type="OrthoDB" id="329835at2759"/>
<dbReference type="GO" id="GO:0004312">
    <property type="term" value="F:fatty acid synthase activity"/>
    <property type="evidence" value="ECO:0007669"/>
    <property type="project" value="TreeGrafter"/>
</dbReference>
<dbReference type="CDD" id="cd05195">
    <property type="entry name" value="enoyl_red"/>
    <property type="match status" value="1"/>
</dbReference>
<dbReference type="InterPro" id="IPR016039">
    <property type="entry name" value="Thiolase-like"/>
</dbReference>
<dbReference type="SMART" id="SM00823">
    <property type="entry name" value="PKS_PP"/>
    <property type="match status" value="1"/>
</dbReference>
<dbReference type="Pfam" id="PF00109">
    <property type="entry name" value="ketoacyl-synt"/>
    <property type="match status" value="1"/>
</dbReference>
<evidence type="ECO:0000256" key="7">
    <source>
        <dbReference type="PROSITE-ProRule" id="PRU01363"/>
    </source>
</evidence>
<evidence type="ECO:0000256" key="6">
    <source>
        <dbReference type="ARBA" id="ARBA00023268"/>
    </source>
</evidence>
<dbReference type="InterPro" id="IPR011032">
    <property type="entry name" value="GroES-like_sf"/>
</dbReference>
<dbReference type="SMART" id="SM00826">
    <property type="entry name" value="PKS_DH"/>
    <property type="match status" value="1"/>
</dbReference>
<feature type="region of interest" description="N-terminal hotdog fold" evidence="7">
    <location>
        <begin position="915"/>
        <end position="1046"/>
    </location>
</feature>
<dbReference type="FunFam" id="3.40.366.10:FF:000002">
    <property type="entry name" value="Probable polyketide synthase 2"/>
    <property type="match status" value="1"/>
</dbReference>
<dbReference type="InterPro" id="IPR013968">
    <property type="entry name" value="PKS_KR"/>
</dbReference>
<dbReference type="GO" id="GO:0016491">
    <property type="term" value="F:oxidoreductase activity"/>
    <property type="evidence" value="ECO:0007669"/>
    <property type="project" value="UniProtKB-KW"/>
</dbReference>
<reference evidence="11" key="2">
    <citation type="submission" date="2020-11" db="EMBL/GenBank/DDBJ databases">
        <title>Whole genome sequencing of Colletotrichum sp.</title>
        <authorList>
            <person name="Li H."/>
        </authorList>
    </citation>
    <scope>NUCLEOTIDE SEQUENCE</scope>
    <source>
        <strain evidence="11">CkLH20</strain>
    </source>
</reference>
<evidence type="ECO:0000259" key="10">
    <source>
        <dbReference type="PROSITE" id="PS52019"/>
    </source>
</evidence>
<keyword evidence="1" id="KW-0596">Phosphopantetheine</keyword>
<keyword evidence="6" id="KW-0511">Multifunctional enzyme</keyword>
<dbReference type="Gene3D" id="3.10.129.110">
    <property type="entry name" value="Polyketide synthase dehydratase"/>
    <property type="match status" value="1"/>
</dbReference>
<dbReference type="InterPro" id="IPR006162">
    <property type="entry name" value="Ppantetheine_attach_site"/>
</dbReference>
<dbReference type="SUPFAM" id="SSF47336">
    <property type="entry name" value="ACP-like"/>
    <property type="match status" value="1"/>
</dbReference>
<dbReference type="InterPro" id="IPR057326">
    <property type="entry name" value="KR_dom"/>
</dbReference>
<dbReference type="SUPFAM" id="SSF52151">
    <property type="entry name" value="FabD/lysophospholipase-like"/>
    <property type="match status" value="1"/>
</dbReference>
<dbReference type="RefSeq" id="XP_038742502.1">
    <property type="nucleotide sequence ID" value="XM_038892266.1"/>
</dbReference>
<feature type="domain" description="Carrier" evidence="8">
    <location>
        <begin position="2090"/>
        <end position="2167"/>
    </location>
</feature>
<feature type="domain" description="PKS/mFAS DH" evidence="10">
    <location>
        <begin position="915"/>
        <end position="1227"/>
    </location>
</feature>
<dbReference type="InterPro" id="IPR049900">
    <property type="entry name" value="PKS_mFAS_DH"/>
</dbReference>
<dbReference type="SUPFAM" id="SSF53901">
    <property type="entry name" value="Thiolase-like"/>
    <property type="match status" value="1"/>
</dbReference>
<dbReference type="PROSITE" id="PS52004">
    <property type="entry name" value="KS3_2"/>
    <property type="match status" value="1"/>
</dbReference>
<reference evidence="11" key="1">
    <citation type="submission" date="2020-03" db="EMBL/GenBank/DDBJ databases">
        <authorList>
            <person name="He L."/>
        </authorList>
    </citation>
    <scope>NUCLEOTIDE SEQUENCE</scope>
    <source>
        <strain evidence="11">CkLH20</strain>
    </source>
</reference>
<dbReference type="Pfam" id="PF00107">
    <property type="entry name" value="ADH_zinc_N"/>
    <property type="match status" value="1"/>
</dbReference>
<dbReference type="InterPro" id="IPR014043">
    <property type="entry name" value="Acyl_transferase_dom"/>
</dbReference>
<dbReference type="Gene3D" id="3.40.50.720">
    <property type="entry name" value="NAD(P)-binding Rossmann-like Domain"/>
    <property type="match status" value="2"/>
</dbReference>
<dbReference type="InterPro" id="IPR020806">
    <property type="entry name" value="PKS_PP-bd"/>
</dbReference>
<dbReference type="InterPro" id="IPR013154">
    <property type="entry name" value="ADH-like_N"/>
</dbReference>
<dbReference type="Gene3D" id="1.10.1200.10">
    <property type="entry name" value="ACP-like"/>
    <property type="match status" value="1"/>
</dbReference>
<dbReference type="GO" id="GO:0044550">
    <property type="term" value="P:secondary metabolite biosynthetic process"/>
    <property type="evidence" value="ECO:0007669"/>
    <property type="project" value="TreeGrafter"/>
</dbReference>
<keyword evidence="3" id="KW-0808">Transferase</keyword>
<dbReference type="PROSITE" id="PS52019">
    <property type="entry name" value="PKS_MFAS_DH"/>
    <property type="match status" value="1"/>
</dbReference>
<protein>
    <submittedName>
        <fullName evidence="11">Polyketide synthase</fullName>
    </submittedName>
</protein>
<dbReference type="PROSITE" id="PS00012">
    <property type="entry name" value="PHOSPHOPANTETHEINE"/>
    <property type="match status" value="1"/>
</dbReference>
<dbReference type="InterPro" id="IPR016036">
    <property type="entry name" value="Malonyl_transacylase_ACP-bd"/>
</dbReference>
<dbReference type="Gene3D" id="3.90.180.10">
    <property type="entry name" value="Medium-chain alcohol dehydrogenases, catalytic domain"/>
    <property type="match status" value="1"/>
</dbReference>
<dbReference type="InterPro" id="IPR036291">
    <property type="entry name" value="NAD(P)-bd_dom_sf"/>
</dbReference>
<dbReference type="GO" id="GO:0004315">
    <property type="term" value="F:3-oxoacyl-[acyl-carrier-protein] synthase activity"/>
    <property type="evidence" value="ECO:0007669"/>
    <property type="project" value="InterPro"/>
</dbReference>
<dbReference type="EMBL" id="JAATWM020000034">
    <property type="protein sequence ID" value="KAF9873041.1"/>
    <property type="molecule type" value="Genomic_DNA"/>
</dbReference>
<dbReference type="InterPro" id="IPR014031">
    <property type="entry name" value="Ketoacyl_synth_C"/>
</dbReference>
<dbReference type="SMART" id="SM00822">
    <property type="entry name" value="PKS_KR"/>
    <property type="match status" value="1"/>
</dbReference>
<dbReference type="CDD" id="cd00833">
    <property type="entry name" value="PKS"/>
    <property type="match status" value="1"/>
</dbReference>
<dbReference type="PROSITE" id="PS00606">
    <property type="entry name" value="KS3_1"/>
    <property type="match status" value="1"/>
</dbReference>
<dbReference type="InterPro" id="IPR014030">
    <property type="entry name" value="Ketoacyl_synth_N"/>
</dbReference>
<feature type="domain" description="Ketosynthase family 3 (KS3)" evidence="9">
    <location>
        <begin position="5"/>
        <end position="430"/>
    </location>
</feature>
<dbReference type="InterPro" id="IPR036736">
    <property type="entry name" value="ACP-like_sf"/>
</dbReference>
<dbReference type="InterPro" id="IPR013149">
    <property type="entry name" value="ADH-like_C"/>
</dbReference>
<evidence type="ECO:0000256" key="1">
    <source>
        <dbReference type="ARBA" id="ARBA00022450"/>
    </source>
</evidence>
<dbReference type="SMART" id="SM00825">
    <property type="entry name" value="PKS_KS"/>
    <property type="match status" value="1"/>
</dbReference>
<dbReference type="Pfam" id="PF00698">
    <property type="entry name" value="Acyl_transf_1"/>
    <property type="match status" value="1"/>
</dbReference>
<dbReference type="Gene3D" id="3.30.70.3290">
    <property type="match status" value="1"/>
</dbReference>
<dbReference type="Pfam" id="PF08240">
    <property type="entry name" value="ADH_N"/>
    <property type="match status" value="1"/>
</dbReference>
<dbReference type="GO" id="GO:0006633">
    <property type="term" value="P:fatty acid biosynthetic process"/>
    <property type="evidence" value="ECO:0007669"/>
    <property type="project" value="InterPro"/>
</dbReference>
<dbReference type="InterPro" id="IPR001227">
    <property type="entry name" value="Ac_transferase_dom_sf"/>
</dbReference>
<keyword evidence="5" id="KW-0560">Oxidoreductase</keyword>
<dbReference type="Gene3D" id="3.40.366.10">
    <property type="entry name" value="Malonyl-Coenzyme A Acyl Carrier Protein, domain 2"/>
    <property type="match status" value="1"/>
</dbReference>
<gene>
    <name evidence="11" type="ORF">CkaCkLH20_09551</name>
</gene>
<dbReference type="SMART" id="SM00827">
    <property type="entry name" value="PKS_AT"/>
    <property type="match status" value="1"/>
</dbReference>
<dbReference type="InterPro" id="IPR009081">
    <property type="entry name" value="PP-bd_ACP"/>
</dbReference>
<evidence type="ECO:0000256" key="2">
    <source>
        <dbReference type="ARBA" id="ARBA00022553"/>
    </source>
</evidence>
<dbReference type="SMART" id="SM00829">
    <property type="entry name" value="PKS_ER"/>
    <property type="match status" value="1"/>
</dbReference>
<evidence type="ECO:0000313" key="12">
    <source>
        <dbReference type="Proteomes" id="UP000781932"/>
    </source>
</evidence>
<evidence type="ECO:0000313" key="11">
    <source>
        <dbReference type="EMBL" id="KAF9873041.1"/>
    </source>
</evidence>
<keyword evidence="12" id="KW-1185">Reference proteome</keyword>
<evidence type="ECO:0000256" key="3">
    <source>
        <dbReference type="ARBA" id="ARBA00022679"/>
    </source>
</evidence>
<sequence length="2171" mass="238436">MENTDEAIAIVGMSCRLPGEASSLDDFWRLMCRSRSGWSTIPEDRFSKDAYHHPSAERTGGINSEGGYFLKEDLSLFDAPFFRITKEEAQAMDPQQRILLECAYEALENSGSPMDRIDGRRVGVFVGAGPSDYRTANMRDLDTTPTFDTTGNQEAFMAGRVSYFFNLKGPSLTVDTACSSSLSALHLAVQSIRSGESEQAIVGASHVNLSPDHWVSMSNLRLFSDAGITYAFDHRAKSGYARGEGGGCLVLKPLHLALKDNDRIRAIVTNTGINHNGTTVGIVAPSAEQQERLITDTCRAANVDVRDIGFLEAHGTGTRVGDPIEALGIYRAIASFHPPGQPLRIGSVKTNVGHLENASGIVSVIKAAMMLERGFILPNLNFEKANDEIHMSEWNLEVPTRQTTWPSDKKYACINNFGFSGVNGHCILERPPPIGQFPGEHQTWEPIDRVFVLSATDRSSLEASMTQLGIFLEQHAELFQATLAQNLAYTLCQRRSHLPWRAVFVSRSCTELVQVLNKPPVSLQYAPRKAPKVAFVFTGQGAQWYAMGRELLQSHQVFASTLKRADEHLLSMGASFSVLDELLKDKEASQVGLAYVSQPACTAIQLGLTDLLRSWGIEPSSVVGHSSGEIAAAYAANALTLESAMELAYYRGQCVLQLKREHPDHKGAMMAVGQGASYLRELLSREQFGDSVVVACENSPTSTTLSGDSEAIARLAPILEQENMFNRALQVEAAYHSPAMALVAESYKNDIGHIEHVSSSTDVQFFSSLHSHRIDTSELNAKYWTDNLTNPVRFATALKELYVETTPDILIEVGPHAALQGPIKQTLKEVVGSAEITYFPTLVRNKNATSTCLDLAGNLFTRGVPLDFFQINHVRGITEKPTLVSVLPPYPWSRQKFWHESRISRQHRLKPFPRNDLLGTFADYSDDVNLTWRNIVRVEDAKWLVGCKPTSDMMVPASVMVAMAVEAAGQHAKAAGTEVESFTGREIEMPEPLILEDGAEYDLVTTLSPNITDAHGASGFRIRSWERNRGWLDHCRGQVTTHEKRFYPPQRQSDQPVVQMTSTPEVFNSETAISKAEFYKQLLGHGWQYPELMKCVDDVQESGSKITANWDASNLLLAGHTMKLKSPSAVDPEALESMLQLSLFGFSRQKVHPDARYGPYYIHELFVDAQILLKGDNRHTIAMGTSDLAGQRTLNTQLECSEPSGSSFTSLSMVGIEMAPMMNTISIPKEPPRLCHTIQWEPAVKDEDTSYKTDSSLSSSNQLSHREKIKFLIISEWGRYHSFILALEEALTSSYGANIEISSLMDAEPDGKVCIFLSEMDDLILSGPTEDQFLQIQRMLISSSACVWVARGGYRHPERPHANLCAGLLRTLRTEYEANAALIELDPSSSLGFEGQSGLVVSVVRRLLALESTGDFEYAEDDGQLVVPRIVEDKETNTVVGQQLNPDATFEQDFHQPGRCLALGVGIPGDLESLYFDDLSQQSPIDDEIEIQVSASGINNSDISSFTRKSLPRHDIGSQVGGIVSKVGSHVTRLSVGDKVCVITNRAFCTSVTCTSAAAAKVPDWMSFDEAASIPVPYCTASYALVEAANVLKDEVVVIQWTGDTSLAAIQLAKIIGADVYVAVQSEDDRARIIGMDCVIKDAQIFNSRSPHFVKELENATNGRGADVIVAFSGPGQSTMWSCIADFGRIVEVKTSVEQRSRGKTHFADLKSNCTFTQVNLDSLVRSRPKIVERVLLRVMKLFQDRTIVPKAPAVFGISETLQAFRKVMDDENTSPVVVANRPGERVQATSPRSLAAFSHSNSTHLIVGGSGGLGLCVARWMIQNGARYIVLLSRSGGTNDKVRELMNETKSQGVSVIVKSCDVSNETEVQQVMLELAKTLPPIRGVVHAAMVLRDMPFEEMKLADYNEVTRPKVAGVWNIHNALGNTKLQYFVVLSSMAGVIGSRGQAAYAAANTFLDSFARYRVQNGLAATAVSLPPVVDAGFILEHPERKEAILRNFGGQSVETDEVLGILGAILAGTSTGQNQGHLMVGLDRNSDAGNRPPCYSRDLRFQSLAKTEHTLPDKPGAAAKTPLQIVNERIHDQSFAAEARALISQEIRIKLSSILMRPLEEIDSHRSITAYGLDSLNAIELRNWIAKELRVNFQVLELITSDSVDHMSELIVGKMIQSS</sequence>
<dbReference type="InterPro" id="IPR020843">
    <property type="entry name" value="ER"/>
</dbReference>
<organism evidence="11 12">
    <name type="scientific">Colletotrichum karsti</name>
    <dbReference type="NCBI Taxonomy" id="1095194"/>
    <lineage>
        <taxon>Eukaryota</taxon>
        <taxon>Fungi</taxon>
        <taxon>Dikarya</taxon>
        <taxon>Ascomycota</taxon>
        <taxon>Pezizomycotina</taxon>
        <taxon>Sordariomycetes</taxon>
        <taxon>Hypocreomycetidae</taxon>
        <taxon>Glomerellales</taxon>
        <taxon>Glomerellaceae</taxon>
        <taxon>Colletotrichum</taxon>
        <taxon>Colletotrichum boninense species complex</taxon>
    </lineage>
</organism>
<dbReference type="InterPro" id="IPR020841">
    <property type="entry name" value="PKS_Beta-ketoAc_synthase_dom"/>
</dbReference>
<dbReference type="GO" id="GO:0031177">
    <property type="term" value="F:phosphopantetheine binding"/>
    <property type="evidence" value="ECO:0007669"/>
    <property type="project" value="InterPro"/>
</dbReference>
<evidence type="ECO:0000259" key="9">
    <source>
        <dbReference type="PROSITE" id="PS52004"/>
    </source>
</evidence>
<feature type="region of interest" description="C-terminal hotdog fold" evidence="7">
    <location>
        <begin position="1066"/>
        <end position="1227"/>
    </location>
</feature>
<dbReference type="InterPro" id="IPR016035">
    <property type="entry name" value="Acyl_Trfase/lysoPLipase"/>
</dbReference>
<dbReference type="InterPro" id="IPR032821">
    <property type="entry name" value="PKS_assoc"/>
</dbReference>
<accession>A0A9P6I1B9</accession>
<dbReference type="SUPFAM" id="SSF50129">
    <property type="entry name" value="GroES-like"/>
    <property type="match status" value="1"/>
</dbReference>
<comment type="caution">
    <text evidence="11">The sequence shown here is derived from an EMBL/GenBank/DDBJ whole genome shotgun (WGS) entry which is preliminary data.</text>
</comment>
<dbReference type="InterPro" id="IPR050091">
    <property type="entry name" value="PKS_NRPS_Biosynth_Enz"/>
</dbReference>
<keyword evidence="2" id="KW-0597">Phosphoprotein</keyword>
<dbReference type="SUPFAM" id="SSF51735">
    <property type="entry name" value="NAD(P)-binding Rossmann-fold domains"/>
    <property type="match status" value="2"/>
</dbReference>
<comment type="caution">
    <text evidence="7">Lacks conserved residue(s) required for the propagation of feature annotation.</text>
</comment>
<dbReference type="Pfam" id="PF16197">
    <property type="entry name" value="KAsynt_C_assoc"/>
    <property type="match status" value="1"/>
</dbReference>
<dbReference type="InterPro" id="IPR042104">
    <property type="entry name" value="PKS_dehydratase_sf"/>
</dbReference>
<dbReference type="Proteomes" id="UP000781932">
    <property type="component" value="Unassembled WGS sequence"/>
</dbReference>
<evidence type="ECO:0000256" key="4">
    <source>
        <dbReference type="ARBA" id="ARBA00022857"/>
    </source>
</evidence>
<proteinExistence type="predicted"/>
<dbReference type="InterPro" id="IPR018201">
    <property type="entry name" value="Ketoacyl_synth_AS"/>
</dbReference>
<dbReference type="PANTHER" id="PTHR43775">
    <property type="entry name" value="FATTY ACID SYNTHASE"/>
    <property type="match status" value="1"/>
</dbReference>
<dbReference type="SUPFAM" id="SSF55048">
    <property type="entry name" value="Probable ACP-binding domain of malonyl-CoA ACP transacylase"/>
    <property type="match status" value="1"/>
</dbReference>
<dbReference type="Pfam" id="PF23297">
    <property type="entry name" value="ACP_SdgA_C"/>
    <property type="match status" value="1"/>
</dbReference>
<evidence type="ECO:0000259" key="8">
    <source>
        <dbReference type="PROSITE" id="PS50075"/>
    </source>
</evidence>
<name>A0A9P6I1B9_9PEZI</name>
<dbReference type="PROSITE" id="PS50075">
    <property type="entry name" value="CARRIER"/>
    <property type="match status" value="1"/>
</dbReference>
<keyword evidence="4" id="KW-0521">NADP</keyword>